<evidence type="ECO:0000259" key="4">
    <source>
        <dbReference type="Pfam" id="PF12157"/>
    </source>
</evidence>
<proteinExistence type="predicted"/>
<dbReference type="FunCoup" id="A0A3N4L2D8">
    <property type="interactions" value="392"/>
</dbReference>
<feature type="compositionally biased region" description="Low complexity" evidence="3">
    <location>
        <begin position="66"/>
        <end position="77"/>
    </location>
</feature>
<dbReference type="GO" id="GO:0051123">
    <property type="term" value="P:RNA polymerase II preinitiation complex assembly"/>
    <property type="evidence" value="ECO:0007669"/>
    <property type="project" value="TreeGrafter"/>
</dbReference>
<dbReference type="GO" id="GO:0005669">
    <property type="term" value="C:transcription factor TFIID complex"/>
    <property type="evidence" value="ECO:0007669"/>
    <property type="project" value="InterPro"/>
</dbReference>
<dbReference type="InParanoid" id="A0A3N4L2D8"/>
<feature type="compositionally biased region" description="Acidic residues" evidence="3">
    <location>
        <begin position="282"/>
        <end position="296"/>
    </location>
</feature>
<evidence type="ECO:0000256" key="3">
    <source>
        <dbReference type="SAM" id="MobiDB-lite"/>
    </source>
</evidence>
<dbReference type="Pfam" id="PF12157">
    <property type="entry name" value="DUF3591"/>
    <property type="match status" value="1"/>
</dbReference>
<feature type="compositionally biased region" description="Acidic residues" evidence="3">
    <location>
        <begin position="52"/>
        <end position="65"/>
    </location>
</feature>
<dbReference type="InterPro" id="IPR040240">
    <property type="entry name" value="TAF1"/>
</dbReference>
<evidence type="ECO:0000313" key="5">
    <source>
        <dbReference type="EMBL" id="RPB16990.1"/>
    </source>
</evidence>
<comment type="subcellular location">
    <subcellularLocation>
        <location evidence="1">Nucleus</location>
    </subcellularLocation>
</comment>
<dbReference type="GO" id="GO:0004402">
    <property type="term" value="F:histone acetyltransferase activity"/>
    <property type="evidence" value="ECO:0007669"/>
    <property type="project" value="InterPro"/>
</dbReference>
<dbReference type="OrthoDB" id="5752at2759"/>
<gene>
    <name evidence="5" type="ORF">P167DRAFT_561934</name>
</gene>
<dbReference type="PANTHER" id="PTHR13900:SF0">
    <property type="entry name" value="TRANSCRIPTION INITIATION FACTOR TFIID SUBUNIT 1"/>
    <property type="match status" value="1"/>
</dbReference>
<dbReference type="PANTHER" id="PTHR13900">
    <property type="entry name" value="TRANSCRIPTION INITIATION FACTOR TFIID"/>
    <property type="match status" value="1"/>
</dbReference>
<evidence type="ECO:0000313" key="6">
    <source>
        <dbReference type="Proteomes" id="UP000277580"/>
    </source>
</evidence>
<dbReference type="InterPro" id="IPR022591">
    <property type="entry name" value="TAF1_HAT_dom"/>
</dbReference>
<evidence type="ECO:0000256" key="2">
    <source>
        <dbReference type="ARBA" id="ARBA00023242"/>
    </source>
</evidence>
<dbReference type="Proteomes" id="UP000277580">
    <property type="component" value="Unassembled WGS sequence"/>
</dbReference>
<sequence>MATPKSPSPHADDDDALINGILNGDALAGDVPGDFSFGDTVGKVADAVDYEDISDDDLLPEEEEPANNSANTTAANDTQLTEEDAEGDELFDLMNEGEAPSAALGDELDDLFGDMDALEDSGGGGGELDMDMSLDFGGVEVADGGGGSGSGGGGGAGASGQLYDGEAAKAGAALFKDIDFGMSPGEMMESTRTEQELVKQYFPDFEPHKILSFNSLFKSKPATLSTVLPKAPKVCVPTKINLEMAPDDSVMFSKGAAGIKGYVERDDDERRARIIIIPPQIEEIESDEEEEEEKPDPEEAKKDASFERDLVLACDDWDSKIEAILATPPPSSPAMPKRDLDDDDAEIDVVEIRNEKNRPEKRVKIDQFLDQLPDSWLDEDAIFNGNLTSISAKVTLDLNDPYLLVDIRQPNEIRRTRKIGGEFKRRVNKDLTQRYNISNDEAYDLLKENHQNKVRSTIGQLNIEHSMPALRLQSPYYKTKLSIKEARSFHRPSLHFHVNQEMRFSKIKSRKKKTWRGKDIQTVLATTKDISLMDNCNFILLEYSEEYPTVMSNFGMGSRLINYYRRKGPDDESRPKYDIGETQVLMSQDRSPFWNFGTVDPGETVPTLYNRMSRAPIFKQTPKSTDFLVIRNTHDNQSHYFLRTIPHIYVVGQLLPVTDVPGPHSRKVTTAAKNRLKMVCYRVVKRKEGKAIAVKDISAHFPENNDLQNRQKIKEFMGYQKSSGLWEMKPGEVVPDEPAIRAMVKPEDLCLLEAMQVGVRNLADAGYAKTVEDEEDDDKDGMSLETQLTPWVSTKNFINATQGKAMLQLHGEGDPSGRGEAFSFVRTSMKGGFKAVGESVEEKMDKARLKELGGHSYNVARQQRQYEEAIDQIWRSQHRSLSSTEPPDLEIEDAQRDEHVDDLFEEGMTPRSQVVTPGGPSPWLNPDDETMSQFSRFSATNQRNKVLKIVRRVRNDKGELENKVELVTDPKVIRQYLQRRRDLEAEKTQVENIVPTGNDEEDQRNKKRLLIELQRLQRNKERREARERQGKKGSFSTGDVMSPEATTPGSPMTMMPVPGKTATTRKCANCGQAGHIHGTGTNKKLCPKLNGTWAELGMSPPAPAGTPTGS</sequence>
<dbReference type="EMBL" id="ML119107">
    <property type="protein sequence ID" value="RPB16990.1"/>
    <property type="molecule type" value="Genomic_DNA"/>
</dbReference>
<feature type="compositionally biased region" description="Polar residues" evidence="3">
    <location>
        <begin position="1034"/>
        <end position="1050"/>
    </location>
</feature>
<dbReference type="STRING" id="1392247.A0A3N4L2D8"/>
<feature type="region of interest" description="Disordered" evidence="3">
    <location>
        <begin position="1019"/>
        <end position="1054"/>
    </location>
</feature>
<feature type="domain" description="Transcription initiation factor TFIID subunit 1 histone acetyltransferase" evidence="4">
    <location>
        <begin position="435"/>
        <end position="881"/>
    </location>
</feature>
<organism evidence="5 6">
    <name type="scientific">Morchella conica CCBAS932</name>
    <dbReference type="NCBI Taxonomy" id="1392247"/>
    <lineage>
        <taxon>Eukaryota</taxon>
        <taxon>Fungi</taxon>
        <taxon>Dikarya</taxon>
        <taxon>Ascomycota</taxon>
        <taxon>Pezizomycotina</taxon>
        <taxon>Pezizomycetes</taxon>
        <taxon>Pezizales</taxon>
        <taxon>Morchellaceae</taxon>
        <taxon>Morchella</taxon>
    </lineage>
</organism>
<dbReference type="AlphaFoldDB" id="A0A3N4L2D8"/>
<keyword evidence="6" id="KW-1185">Reference proteome</keyword>
<evidence type="ECO:0000256" key="1">
    <source>
        <dbReference type="ARBA" id="ARBA00004123"/>
    </source>
</evidence>
<name>A0A3N4L2D8_9PEZI</name>
<dbReference type="GO" id="GO:0016251">
    <property type="term" value="F:RNA polymerase II general transcription initiation factor activity"/>
    <property type="evidence" value="ECO:0007669"/>
    <property type="project" value="InterPro"/>
</dbReference>
<protein>
    <recommendedName>
        <fullName evidence="4">Transcription initiation factor TFIID subunit 1 histone acetyltransferase domain-containing protein</fullName>
    </recommendedName>
</protein>
<accession>A0A3N4L2D8</accession>
<dbReference type="GO" id="GO:0017025">
    <property type="term" value="F:TBP-class protein binding"/>
    <property type="evidence" value="ECO:0007669"/>
    <property type="project" value="InterPro"/>
</dbReference>
<reference evidence="5 6" key="1">
    <citation type="journal article" date="2018" name="Nat. Ecol. Evol.">
        <title>Pezizomycetes genomes reveal the molecular basis of ectomycorrhizal truffle lifestyle.</title>
        <authorList>
            <person name="Murat C."/>
            <person name="Payen T."/>
            <person name="Noel B."/>
            <person name="Kuo A."/>
            <person name="Morin E."/>
            <person name="Chen J."/>
            <person name="Kohler A."/>
            <person name="Krizsan K."/>
            <person name="Balestrini R."/>
            <person name="Da Silva C."/>
            <person name="Montanini B."/>
            <person name="Hainaut M."/>
            <person name="Levati E."/>
            <person name="Barry K.W."/>
            <person name="Belfiori B."/>
            <person name="Cichocki N."/>
            <person name="Clum A."/>
            <person name="Dockter R.B."/>
            <person name="Fauchery L."/>
            <person name="Guy J."/>
            <person name="Iotti M."/>
            <person name="Le Tacon F."/>
            <person name="Lindquist E.A."/>
            <person name="Lipzen A."/>
            <person name="Malagnac F."/>
            <person name="Mello A."/>
            <person name="Molinier V."/>
            <person name="Miyauchi S."/>
            <person name="Poulain J."/>
            <person name="Riccioni C."/>
            <person name="Rubini A."/>
            <person name="Sitrit Y."/>
            <person name="Splivallo R."/>
            <person name="Traeger S."/>
            <person name="Wang M."/>
            <person name="Zifcakova L."/>
            <person name="Wipf D."/>
            <person name="Zambonelli A."/>
            <person name="Paolocci F."/>
            <person name="Nowrousian M."/>
            <person name="Ottonello S."/>
            <person name="Baldrian P."/>
            <person name="Spatafora J.W."/>
            <person name="Henrissat B."/>
            <person name="Nagy L.G."/>
            <person name="Aury J.M."/>
            <person name="Wincker P."/>
            <person name="Grigoriev I.V."/>
            <person name="Bonfante P."/>
            <person name="Martin F.M."/>
        </authorList>
    </citation>
    <scope>NUCLEOTIDE SEQUENCE [LARGE SCALE GENOMIC DNA]</scope>
    <source>
        <strain evidence="5 6">CCBAS932</strain>
    </source>
</reference>
<feature type="region of interest" description="Disordered" evidence="3">
    <location>
        <begin position="52"/>
        <end position="81"/>
    </location>
</feature>
<feature type="compositionally biased region" description="Basic and acidic residues" evidence="3">
    <location>
        <begin position="1019"/>
        <end position="1030"/>
    </location>
</feature>
<feature type="region of interest" description="Disordered" evidence="3">
    <location>
        <begin position="279"/>
        <end position="305"/>
    </location>
</feature>
<keyword evidence="2" id="KW-0539">Nucleus</keyword>